<dbReference type="InterPro" id="IPR013573">
    <property type="entry name" value="Tscrpt_reg_YcdC_C"/>
</dbReference>
<dbReference type="SUPFAM" id="SSF46689">
    <property type="entry name" value="Homeodomain-like"/>
    <property type="match status" value="1"/>
</dbReference>
<evidence type="ECO:0000313" key="5">
    <source>
        <dbReference type="EMBL" id="BDG02481.1"/>
    </source>
</evidence>
<evidence type="ECO:0000313" key="6">
    <source>
        <dbReference type="Proteomes" id="UP001162891"/>
    </source>
</evidence>
<feature type="DNA-binding region" description="H-T-H motif" evidence="2">
    <location>
        <begin position="60"/>
        <end position="79"/>
    </location>
</feature>
<dbReference type="Proteomes" id="UP001162891">
    <property type="component" value="Chromosome"/>
</dbReference>
<evidence type="ECO:0000259" key="4">
    <source>
        <dbReference type="PROSITE" id="PS50977"/>
    </source>
</evidence>
<dbReference type="InterPro" id="IPR036271">
    <property type="entry name" value="Tet_transcr_reg_TetR-rel_C_sf"/>
</dbReference>
<dbReference type="InterPro" id="IPR050109">
    <property type="entry name" value="HTH-type_TetR-like_transc_reg"/>
</dbReference>
<organism evidence="5 6">
    <name type="scientific">Anaeromyxobacter oryzae</name>
    <dbReference type="NCBI Taxonomy" id="2918170"/>
    <lineage>
        <taxon>Bacteria</taxon>
        <taxon>Pseudomonadati</taxon>
        <taxon>Myxococcota</taxon>
        <taxon>Myxococcia</taxon>
        <taxon>Myxococcales</taxon>
        <taxon>Cystobacterineae</taxon>
        <taxon>Anaeromyxobacteraceae</taxon>
        <taxon>Anaeromyxobacter</taxon>
    </lineage>
</organism>
<protein>
    <submittedName>
        <fullName evidence="5">TetR family transcriptional regulator</fullName>
    </submittedName>
</protein>
<gene>
    <name evidence="5" type="ORF">AMOR_14770</name>
</gene>
<dbReference type="RefSeq" id="WP_248360158.1">
    <property type="nucleotide sequence ID" value="NZ_AP025591.1"/>
</dbReference>
<dbReference type="Gene3D" id="1.10.357.10">
    <property type="entry name" value="Tetracycline Repressor, domain 2"/>
    <property type="match status" value="1"/>
</dbReference>
<sequence>MIERERRVAHTAAGRGSSRARRPGRAAPPQGRLRRRRVLDANIVAAAEELFAQHGFQGVSIAEVAARVGISKQNLTYYFPTKEALYRRVLDGVLDEWLERLRGLADPDKEPEAALRDYIRAKLRYSRERPSGSRVFATEIIAGLPLYAREIRARVVPALRAQVETLGRWVADGRVEPIDPVHLMFVLWAATQTYADFSHQMALVMDKEALEPADFDAAEEVVTRVVLRALGLAAPAPSPAQPR</sequence>
<dbReference type="PROSITE" id="PS50977">
    <property type="entry name" value="HTH_TETR_2"/>
    <property type="match status" value="1"/>
</dbReference>
<dbReference type="PRINTS" id="PR00455">
    <property type="entry name" value="HTHTETR"/>
</dbReference>
<keyword evidence="6" id="KW-1185">Reference proteome</keyword>
<evidence type="ECO:0000256" key="2">
    <source>
        <dbReference type="PROSITE-ProRule" id="PRU00335"/>
    </source>
</evidence>
<dbReference type="InterPro" id="IPR009057">
    <property type="entry name" value="Homeodomain-like_sf"/>
</dbReference>
<keyword evidence="1 2" id="KW-0238">DNA-binding</keyword>
<dbReference type="SUPFAM" id="SSF48498">
    <property type="entry name" value="Tetracyclin repressor-like, C-terminal domain"/>
    <property type="match status" value="1"/>
</dbReference>
<dbReference type="PANTHER" id="PTHR30055">
    <property type="entry name" value="HTH-TYPE TRANSCRIPTIONAL REGULATOR RUTR"/>
    <property type="match status" value="1"/>
</dbReference>
<accession>A0ABM7WSM2</accession>
<evidence type="ECO:0000256" key="1">
    <source>
        <dbReference type="ARBA" id="ARBA00023125"/>
    </source>
</evidence>
<dbReference type="EMBL" id="AP025591">
    <property type="protein sequence ID" value="BDG02481.1"/>
    <property type="molecule type" value="Genomic_DNA"/>
</dbReference>
<evidence type="ECO:0000256" key="3">
    <source>
        <dbReference type="SAM" id="MobiDB-lite"/>
    </source>
</evidence>
<proteinExistence type="predicted"/>
<dbReference type="Pfam" id="PF08362">
    <property type="entry name" value="TetR_C_3"/>
    <property type="match status" value="1"/>
</dbReference>
<feature type="region of interest" description="Disordered" evidence="3">
    <location>
        <begin position="1"/>
        <end position="31"/>
    </location>
</feature>
<dbReference type="Gene3D" id="1.10.10.60">
    <property type="entry name" value="Homeodomain-like"/>
    <property type="match status" value="1"/>
</dbReference>
<reference evidence="6" key="1">
    <citation type="journal article" date="2022" name="Int. J. Syst. Evol. Microbiol.">
        <title>Anaeromyxobacter oryzae sp. nov., Anaeromyxobacter diazotrophicus sp. nov. and Anaeromyxobacter paludicola sp. nov., isolated from paddy soils.</title>
        <authorList>
            <person name="Itoh H."/>
            <person name="Xu Z."/>
            <person name="Mise K."/>
            <person name="Masuda Y."/>
            <person name="Ushijima N."/>
            <person name="Hayakawa C."/>
            <person name="Shiratori Y."/>
            <person name="Senoo K."/>
        </authorList>
    </citation>
    <scope>NUCLEOTIDE SEQUENCE [LARGE SCALE GENOMIC DNA]</scope>
    <source>
        <strain evidence="6">Red232</strain>
    </source>
</reference>
<feature type="domain" description="HTH tetR-type" evidence="4">
    <location>
        <begin position="37"/>
        <end position="97"/>
    </location>
</feature>
<dbReference type="Pfam" id="PF00440">
    <property type="entry name" value="TetR_N"/>
    <property type="match status" value="1"/>
</dbReference>
<name>A0ABM7WSM2_9BACT</name>
<dbReference type="InterPro" id="IPR001647">
    <property type="entry name" value="HTH_TetR"/>
</dbReference>
<dbReference type="PANTHER" id="PTHR30055:SF196">
    <property type="entry name" value="HTH-TYPE TRANSCRIPTIONAL REGULATOR RUTR"/>
    <property type="match status" value="1"/>
</dbReference>